<dbReference type="EMBL" id="JPDN02000072">
    <property type="protein sequence ID" value="PON20343.1"/>
    <property type="molecule type" value="Genomic_DNA"/>
</dbReference>
<dbReference type="SUPFAM" id="SSF49764">
    <property type="entry name" value="HSP20-like chaperones"/>
    <property type="match status" value="1"/>
</dbReference>
<proteinExistence type="inferred from homology"/>
<dbReference type="RefSeq" id="XP_018663850.1">
    <property type="nucleotide sequence ID" value="XM_018803084.1"/>
</dbReference>
<dbReference type="Proteomes" id="UP000054821">
    <property type="component" value="Unassembled WGS sequence"/>
</dbReference>
<comment type="caution">
    <text evidence="6">The sequence shown here is derived from an EMBL/GenBank/DDBJ whole genome shotgun (WGS) entry which is preliminary data.</text>
</comment>
<gene>
    <name evidence="6" type="ORF">TGAM01_v210785</name>
</gene>
<feature type="compositionally biased region" description="Basic and acidic residues" evidence="4">
    <location>
        <begin position="105"/>
        <end position="125"/>
    </location>
</feature>
<evidence type="ECO:0000313" key="7">
    <source>
        <dbReference type="Proteomes" id="UP000054821"/>
    </source>
</evidence>
<dbReference type="STRING" id="398673.A0A2P4Z7S8"/>
<dbReference type="GeneID" id="29983167"/>
<evidence type="ECO:0000256" key="1">
    <source>
        <dbReference type="ARBA" id="ARBA00023016"/>
    </source>
</evidence>
<feature type="compositionally biased region" description="Polar residues" evidence="4">
    <location>
        <begin position="89"/>
        <end position="104"/>
    </location>
</feature>
<reference evidence="6 7" key="1">
    <citation type="journal article" date="2016" name="Genome Announc.">
        <title>Draft Whole-Genome Sequence of Trichoderma gamsii T6085, a Promising Biocontrol Agent of Fusarium Head Blight on Wheat.</title>
        <authorList>
            <person name="Baroncelli R."/>
            <person name="Zapparata A."/>
            <person name="Piaggeschi G."/>
            <person name="Sarrocco S."/>
            <person name="Vannacci G."/>
        </authorList>
    </citation>
    <scope>NUCLEOTIDE SEQUENCE [LARGE SCALE GENOMIC DNA]</scope>
    <source>
        <strain evidence="6 7">T6085</strain>
    </source>
</reference>
<feature type="region of interest" description="Disordered" evidence="4">
    <location>
        <begin position="261"/>
        <end position="283"/>
    </location>
</feature>
<feature type="compositionally biased region" description="Basic residues" evidence="4">
    <location>
        <begin position="70"/>
        <end position="80"/>
    </location>
</feature>
<feature type="compositionally biased region" description="Pro residues" evidence="4">
    <location>
        <begin position="219"/>
        <end position="231"/>
    </location>
</feature>
<evidence type="ECO:0000256" key="2">
    <source>
        <dbReference type="PROSITE-ProRule" id="PRU00285"/>
    </source>
</evidence>
<feature type="compositionally biased region" description="Gly residues" evidence="4">
    <location>
        <begin position="166"/>
        <end position="177"/>
    </location>
</feature>
<dbReference type="Gene3D" id="2.60.40.790">
    <property type="match status" value="1"/>
</dbReference>
<dbReference type="InterPro" id="IPR002068">
    <property type="entry name" value="A-crystallin/Hsp20_dom"/>
</dbReference>
<evidence type="ECO:0000259" key="5">
    <source>
        <dbReference type="PROSITE" id="PS01031"/>
    </source>
</evidence>
<dbReference type="InterPro" id="IPR008978">
    <property type="entry name" value="HSP20-like_chaperone"/>
</dbReference>
<organism evidence="6 7">
    <name type="scientific">Trichoderma gamsii</name>
    <dbReference type="NCBI Taxonomy" id="398673"/>
    <lineage>
        <taxon>Eukaryota</taxon>
        <taxon>Fungi</taxon>
        <taxon>Dikarya</taxon>
        <taxon>Ascomycota</taxon>
        <taxon>Pezizomycotina</taxon>
        <taxon>Sordariomycetes</taxon>
        <taxon>Hypocreomycetidae</taxon>
        <taxon>Hypocreales</taxon>
        <taxon>Hypocreaceae</taxon>
        <taxon>Trichoderma</taxon>
    </lineage>
</organism>
<feature type="compositionally biased region" description="Pro residues" evidence="4">
    <location>
        <begin position="36"/>
        <end position="54"/>
    </location>
</feature>
<accession>A0A2P4Z7S8</accession>
<name>A0A2P4Z7S8_9HYPO</name>
<keyword evidence="1" id="KW-0346">Stress response</keyword>
<dbReference type="CDD" id="cd06464">
    <property type="entry name" value="ACD_sHsps-like"/>
    <property type="match status" value="1"/>
</dbReference>
<protein>
    <recommendedName>
        <fullName evidence="5">SHSP domain-containing protein</fullName>
    </recommendedName>
</protein>
<dbReference type="PROSITE" id="PS01031">
    <property type="entry name" value="SHSP"/>
    <property type="match status" value="1"/>
</dbReference>
<comment type="similarity">
    <text evidence="2 3">Belongs to the small heat shock protein (HSP20) family.</text>
</comment>
<evidence type="ECO:0000256" key="4">
    <source>
        <dbReference type="SAM" id="MobiDB-lite"/>
    </source>
</evidence>
<evidence type="ECO:0000313" key="6">
    <source>
        <dbReference type="EMBL" id="PON20343.1"/>
    </source>
</evidence>
<dbReference type="PANTHER" id="PTHR11527">
    <property type="entry name" value="HEAT-SHOCK PROTEIN 20 FAMILY MEMBER"/>
    <property type="match status" value="1"/>
</dbReference>
<feature type="compositionally biased region" description="Basic residues" evidence="4">
    <location>
        <begin position="179"/>
        <end position="199"/>
    </location>
</feature>
<feature type="region of interest" description="Disordered" evidence="4">
    <location>
        <begin position="13"/>
        <end position="238"/>
    </location>
</feature>
<feature type="compositionally biased region" description="Gly residues" evidence="4">
    <location>
        <begin position="200"/>
        <end position="218"/>
    </location>
</feature>
<dbReference type="Pfam" id="PF00011">
    <property type="entry name" value="HSP20"/>
    <property type="match status" value="1"/>
</dbReference>
<dbReference type="AlphaFoldDB" id="A0A2P4Z7S8"/>
<feature type="domain" description="SHSP" evidence="5">
    <location>
        <begin position="274"/>
        <end position="400"/>
    </location>
</feature>
<dbReference type="InterPro" id="IPR031107">
    <property type="entry name" value="Small_HSP"/>
</dbReference>
<evidence type="ECO:0000256" key="3">
    <source>
        <dbReference type="RuleBase" id="RU003616"/>
    </source>
</evidence>
<keyword evidence="7" id="KW-1185">Reference proteome</keyword>
<sequence length="400" mass="43537">MAPHYDNPWDIFHSWYGPAPPRQPGAGVDHTGNAAPPFPFPFGGPHPPPPPPFSFNPDDYPDEADWSGRRGGRGRRNRSPRYRDHPESYSDNVNAGSAQANTASREAENEKGSHDTSPDTAHEGEDFPDPAEVTPSESDDGEDHNHGGVPPPFYSTEDPSGRRGGRGGGPRGRGGWGHAHAHAHSHGRGGRCGGRRGGWRRGFGGPFGGGPGAGGPGGPHHPPPPPHPPFDFPGMMRGFMDHPFFQNLREQAERYYRPADGENTRQEQQQQSDEADDSFTPPIDIFNTPTAFILHAALPGAKKEHIGVTWNPQSRTLRIAGVVHRPGDEAFLQTLTSVQERRVGLFEKEVKLPPAGVSEEDQDVEVDGSGITAKMEEGVLIVSVPKVEKEWMEVRKVDIE</sequence>